<dbReference type="InterPro" id="IPR014721">
    <property type="entry name" value="Ribsml_uS5_D2-typ_fold_subgr"/>
</dbReference>
<accession>A0A849BQP1</accession>
<dbReference type="Gene3D" id="3.30.230.10">
    <property type="match status" value="1"/>
</dbReference>
<protein>
    <submittedName>
        <fullName evidence="1">Uncharacterized protein</fullName>
    </submittedName>
</protein>
<dbReference type="Proteomes" id="UP000586827">
    <property type="component" value="Unassembled WGS sequence"/>
</dbReference>
<dbReference type="EMBL" id="JABELX010000001">
    <property type="protein sequence ID" value="NNH68394.1"/>
    <property type="molecule type" value="Genomic_DNA"/>
</dbReference>
<organism evidence="1 2">
    <name type="scientific">Nocardia uniformis</name>
    <dbReference type="NCBI Taxonomy" id="53432"/>
    <lineage>
        <taxon>Bacteria</taxon>
        <taxon>Bacillati</taxon>
        <taxon>Actinomycetota</taxon>
        <taxon>Actinomycetes</taxon>
        <taxon>Mycobacteriales</taxon>
        <taxon>Nocardiaceae</taxon>
        <taxon>Nocardia</taxon>
    </lineage>
</organism>
<dbReference type="RefSeq" id="WP_157552164.1">
    <property type="nucleotide sequence ID" value="NZ_JABELX010000001.1"/>
</dbReference>
<keyword evidence="2" id="KW-1185">Reference proteome</keyword>
<reference evidence="1 2" key="1">
    <citation type="submission" date="2020-05" db="EMBL/GenBank/DDBJ databases">
        <title>MicrobeNet Type strains.</title>
        <authorList>
            <person name="Nicholson A.C."/>
        </authorList>
    </citation>
    <scope>NUCLEOTIDE SEQUENCE [LARGE SCALE GENOMIC DNA]</scope>
    <source>
        <strain evidence="1 2">JCM 3224</strain>
    </source>
</reference>
<dbReference type="AlphaFoldDB" id="A0A849BQP1"/>
<comment type="caution">
    <text evidence="1">The sequence shown here is derived from an EMBL/GenBank/DDBJ whole genome shotgun (WGS) entry which is preliminary data.</text>
</comment>
<sequence length="62" mass="6956">MESVSVGSGVAFELECERGSMPPAFFDAVEATVRRELARGPLRWPVPTEHTRFEPLRQPART</sequence>
<proteinExistence type="predicted"/>
<evidence type="ECO:0000313" key="2">
    <source>
        <dbReference type="Proteomes" id="UP000586827"/>
    </source>
</evidence>
<name>A0A849BQP1_9NOCA</name>
<evidence type="ECO:0000313" key="1">
    <source>
        <dbReference type="EMBL" id="NNH68394.1"/>
    </source>
</evidence>
<gene>
    <name evidence="1" type="ORF">HLB23_00590</name>
</gene>